<gene>
    <name evidence="2" type="ORF">GH815_06080</name>
</gene>
<feature type="signal peptide" evidence="1">
    <location>
        <begin position="1"/>
        <end position="22"/>
    </location>
</feature>
<protein>
    <submittedName>
        <fullName evidence="2">VPLPA-CTERM sorting domain-containing protein</fullName>
    </submittedName>
</protein>
<dbReference type="PANTHER" id="PTHR48100:SF1">
    <property type="entry name" value="HISTIDINE PHOSPHATASE FAMILY PROTEIN-RELATED"/>
    <property type="match status" value="1"/>
</dbReference>
<dbReference type="InterPro" id="IPR022472">
    <property type="entry name" value="VPLPA-CTERM"/>
</dbReference>
<keyword evidence="3" id="KW-1185">Reference proteome</keyword>
<dbReference type="InterPro" id="IPR029033">
    <property type="entry name" value="His_PPase_superfam"/>
</dbReference>
<dbReference type="GO" id="GO:0016791">
    <property type="term" value="F:phosphatase activity"/>
    <property type="evidence" value="ECO:0007669"/>
    <property type="project" value="TreeGrafter"/>
</dbReference>
<sequence length="260" mass="27205">MNMRVTLAATLVGIVFSTAADAATFLFIRDAQTIANIGQATTPEDLVNPPLTAAGAQQALELADALKDLDLTAIYVSSYQSAVQTIAPTAARFGLTPVAEPAIREWSFGDGTTPLDNAAVFAMFGEWISGNTAARIAGVPDSESLDDLAGRVVPAYRSIFDAHKDEDGVVAIVGHGGSIGWAMPYFAENVPLLFALANNLRNTGIVEVRMDSAGRPVVANWDGIAFEIEEPTPVPLPASGVMLLAALGGIGALRRRVRAA</sequence>
<reference evidence="2 3" key="1">
    <citation type="submission" date="2019-11" db="EMBL/GenBank/DDBJ databases">
        <title>Draft Whole-Genome sequence of the marine photosynthetic bacterium Rhodovulum strictum DSM 11289.</title>
        <authorList>
            <person name="Kyndt J.A."/>
            <person name="Meyer T.E."/>
        </authorList>
    </citation>
    <scope>NUCLEOTIDE SEQUENCE [LARGE SCALE GENOMIC DNA]</scope>
    <source>
        <strain evidence="2 3">DSM 11289</strain>
    </source>
</reference>
<evidence type="ECO:0000313" key="3">
    <source>
        <dbReference type="Proteomes" id="UP000466730"/>
    </source>
</evidence>
<dbReference type="OrthoDB" id="5449373at2"/>
<dbReference type="Pfam" id="PF00300">
    <property type="entry name" value="His_Phos_1"/>
    <property type="match status" value="1"/>
</dbReference>
<dbReference type="Proteomes" id="UP000466730">
    <property type="component" value="Unassembled WGS sequence"/>
</dbReference>
<comment type="caution">
    <text evidence="2">The sequence shown here is derived from an EMBL/GenBank/DDBJ whole genome shotgun (WGS) entry which is preliminary data.</text>
</comment>
<dbReference type="GO" id="GO:0005737">
    <property type="term" value="C:cytoplasm"/>
    <property type="evidence" value="ECO:0007669"/>
    <property type="project" value="TreeGrafter"/>
</dbReference>
<dbReference type="SUPFAM" id="SSF53254">
    <property type="entry name" value="Phosphoglycerate mutase-like"/>
    <property type="match status" value="1"/>
</dbReference>
<evidence type="ECO:0000256" key="1">
    <source>
        <dbReference type="SAM" id="SignalP"/>
    </source>
</evidence>
<dbReference type="PANTHER" id="PTHR48100">
    <property type="entry name" value="BROAD-SPECIFICITY PHOSPHATASE YOR283W-RELATED"/>
    <property type="match status" value="1"/>
</dbReference>
<dbReference type="NCBIfam" id="TIGR03370">
    <property type="entry name" value="VPLPA-CTERM"/>
    <property type="match status" value="1"/>
</dbReference>
<evidence type="ECO:0000313" key="2">
    <source>
        <dbReference type="EMBL" id="MRH20555.1"/>
    </source>
</evidence>
<dbReference type="Gene3D" id="3.40.50.1240">
    <property type="entry name" value="Phosphoglycerate mutase-like"/>
    <property type="match status" value="1"/>
</dbReference>
<feature type="chain" id="PRO_5032370106" evidence="1">
    <location>
        <begin position="23"/>
        <end position="260"/>
    </location>
</feature>
<organism evidence="2 3">
    <name type="scientific">Rhodovulum strictum</name>
    <dbReference type="NCBI Taxonomy" id="58314"/>
    <lineage>
        <taxon>Bacteria</taxon>
        <taxon>Pseudomonadati</taxon>
        <taxon>Pseudomonadota</taxon>
        <taxon>Alphaproteobacteria</taxon>
        <taxon>Rhodobacterales</taxon>
        <taxon>Paracoccaceae</taxon>
        <taxon>Rhodovulum</taxon>
    </lineage>
</organism>
<accession>A0A844BGM0</accession>
<dbReference type="InterPro" id="IPR013078">
    <property type="entry name" value="His_Pase_superF_clade-1"/>
</dbReference>
<dbReference type="CDD" id="cd07067">
    <property type="entry name" value="HP_PGM_like"/>
    <property type="match status" value="1"/>
</dbReference>
<proteinExistence type="predicted"/>
<dbReference type="SMART" id="SM00855">
    <property type="entry name" value="PGAM"/>
    <property type="match status" value="1"/>
</dbReference>
<dbReference type="AlphaFoldDB" id="A0A844BGM0"/>
<name>A0A844BGM0_9RHOB</name>
<dbReference type="InterPro" id="IPR050275">
    <property type="entry name" value="PGM_Phosphatase"/>
</dbReference>
<dbReference type="EMBL" id="WJPO01000006">
    <property type="protein sequence ID" value="MRH20555.1"/>
    <property type="molecule type" value="Genomic_DNA"/>
</dbReference>
<dbReference type="RefSeq" id="WP_153747914.1">
    <property type="nucleotide sequence ID" value="NZ_BAAADI010000008.1"/>
</dbReference>
<keyword evidence="1" id="KW-0732">Signal</keyword>